<feature type="compositionally biased region" description="Low complexity" evidence="1">
    <location>
        <begin position="71"/>
        <end position="87"/>
    </location>
</feature>
<evidence type="ECO:0000313" key="3">
    <source>
        <dbReference type="Proteomes" id="UP001152130"/>
    </source>
</evidence>
<dbReference type="Proteomes" id="UP001152130">
    <property type="component" value="Unassembled WGS sequence"/>
</dbReference>
<organism evidence="2 3">
    <name type="scientific">Fusarium irregulare</name>
    <dbReference type="NCBI Taxonomy" id="2494466"/>
    <lineage>
        <taxon>Eukaryota</taxon>
        <taxon>Fungi</taxon>
        <taxon>Dikarya</taxon>
        <taxon>Ascomycota</taxon>
        <taxon>Pezizomycotina</taxon>
        <taxon>Sordariomycetes</taxon>
        <taxon>Hypocreomycetidae</taxon>
        <taxon>Hypocreales</taxon>
        <taxon>Nectriaceae</taxon>
        <taxon>Fusarium</taxon>
        <taxon>Fusarium incarnatum-equiseti species complex</taxon>
    </lineage>
</organism>
<evidence type="ECO:0000256" key="1">
    <source>
        <dbReference type="SAM" id="MobiDB-lite"/>
    </source>
</evidence>
<comment type="caution">
    <text evidence="2">The sequence shown here is derived from an EMBL/GenBank/DDBJ whole genome shotgun (WGS) entry which is preliminary data.</text>
</comment>
<dbReference type="SUPFAM" id="SSF49785">
    <property type="entry name" value="Galactose-binding domain-like"/>
    <property type="match status" value="1"/>
</dbReference>
<evidence type="ECO:0008006" key="4">
    <source>
        <dbReference type="Google" id="ProtNLM"/>
    </source>
</evidence>
<keyword evidence="3" id="KW-1185">Reference proteome</keyword>
<dbReference type="InterPro" id="IPR008979">
    <property type="entry name" value="Galactose-bd-like_sf"/>
</dbReference>
<protein>
    <recommendedName>
        <fullName evidence="4">CBM-cenC domain-containing protein</fullName>
    </recommendedName>
</protein>
<name>A0A9W8U9E7_9HYPO</name>
<gene>
    <name evidence="2" type="ORF">NW766_007173</name>
</gene>
<dbReference type="AlphaFoldDB" id="A0A9W8U9E7"/>
<accession>A0A9W8U9E7</accession>
<dbReference type="Gene3D" id="2.60.120.260">
    <property type="entry name" value="Galactose-binding domain-like"/>
    <property type="match status" value="1"/>
</dbReference>
<proteinExistence type="predicted"/>
<dbReference type="EMBL" id="JAPDHF010000010">
    <property type="protein sequence ID" value="KAJ4011873.1"/>
    <property type="molecule type" value="Genomic_DNA"/>
</dbReference>
<sequence length="241" mass="25310">MTSPEDVTTTTAVSTTDLSTIVVESSTEASATTISTIDLISSVQETIVETSAASTDAASTAVMTITEITTTEESTTTAESTTTTAEAPPAPTFLLNGGFDDELDTTAPWTRASGIITLSLSSTVKHDGRNSAELKYLTGGQSAIRQQLGVTPQAGLDYPLSTWFRPGVGCSYAIIYCTYGNGLTSSGQSLMVSSLANQWVELSHTCNYSQAQIDAGGLQLYVGFICPRDAIAWIDSIAFLQ</sequence>
<reference evidence="2" key="1">
    <citation type="submission" date="2022-10" db="EMBL/GenBank/DDBJ databases">
        <title>Fusarium specimens isolated from Avocado Roots.</title>
        <authorList>
            <person name="Stajich J."/>
            <person name="Roper C."/>
            <person name="Heimlech-Rivalta G."/>
        </authorList>
    </citation>
    <scope>NUCLEOTIDE SEQUENCE</scope>
    <source>
        <strain evidence="2">CF00143</strain>
    </source>
</reference>
<feature type="region of interest" description="Disordered" evidence="1">
    <location>
        <begin position="71"/>
        <end position="91"/>
    </location>
</feature>
<evidence type="ECO:0000313" key="2">
    <source>
        <dbReference type="EMBL" id="KAJ4011873.1"/>
    </source>
</evidence>